<gene>
    <name evidence="2" type="ORF">BTN49_0981</name>
</gene>
<organism evidence="2 3">
    <name type="scientific">Candidatus Enterovibrio escicola</name>
    <dbReference type="NCBI Taxonomy" id="1927127"/>
    <lineage>
        <taxon>Bacteria</taxon>
        <taxon>Pseudomonadati</taxon>
        <taxon>Pseudomonadota</taxon>
        <taxon>Gammaproteobacteria</taxon>
        <taxon>Vibrionales</taxon>
        <taxon>Vibrionaceae</taxon>
        <taxon>Enterovibrio</taxon>
    </lineage>
</organism>
<dbReference type="EMBL" id="NBYY01000010">
    <property type="protein sequence ID" value="PCS23384.1"/>
    <property type="molecule type" value="Genomic_DNA"/>
</dbReference>
<keyword evidence="3" id="KW-1185">Reference proteome</keyword>
<dbReference type="Pfam" id="PF13737">
    <property type="entry name" value="DDE_Tnp_1_5"/>
    <property type="match status" value="1"/>
</dbReference>
<evidence type="ECO:0000259" key="1">
    <source>
        <dbReference type="Pfam" id="PF13737"/>
    </source>
</evidence>
<evidence type="ECO:0000313" key="3">
    <source>
        <dbReference type="Proteomes" id="UP000219020"/>
    </source>
</evidence>
<protein>
    <submittedName>
        <fullName evidence="2">Mobile element protein</fullName>
    </submittedName>
</protein>
<name>A0A2A5T5E9_9GAMM</name>
<feature type="domain" description="Transposase DDE" evidence="1">
    <location>
        <begin position="2"/>
        <end position="52"/>
    </location>
</feature>
<comment type="caution">
    <text evidence="2">The sequence shown here is derived from an EMBL/GenBank/DDBJ whole genome shotgun (WGS) entry which is preliminary data.</text>
</comment>
<dbReference type="AlphaFoldDB" id="A0A2A5T5E9"/>
<reference evidence="3" key="1">
    <citation type="submission" date="2017-04" db="EMBL/GenBank/DDBJ databases">
        <title>Genome evolution of the luminous symbionts of deep sea anglerfish.</title>
        <authorList>
            <person name="Hendry T.A."/>
        </authorList>
    </citation>
    <scope>NUCLEOTIDE SEQUENCE [LARGE SCALE GENOMIC DNA]</scope>
</reference>
<proteinExistence type="predicted"/>
<dbReference type="Proteomes" id="UP000219020">
    <property type="component" value="Unassembled WGS sequence"/>
</dbReference>
<accession>A0A2A5T5E9</accession>
<dbReference type="InterPro" id="IPR025668">
    <property type="entry name" value="Tnp_DDE_dom"/>
</dbReference>
<evidence type="ECO:0000313" key="2">
    <source>
        <dbReference type="EMBL" id="PCS23384.1"/>
    </source>
</evidence>
<sequence>MKSICKLPLRELEGFLNSVFTLINIPLKLPTYTCIINHWETVKIKYPLQVKELFPTSLLMP</sequence>